<protein>
    <submittedName>
        <fullName evidence="2">XRE family transcriptional regulator</fullName>
    </submittedName>
</protein>
<dbReference type="CDD" id="cd00093">
    <property type="entry name" value="HTH_XRE"/>
    <property type="match status" value="1"/>
</dbReference>
<reference evidence="2 3" key="1">
    <citation type="submission" date="2019-03" db="EMBL/GenBank/DDBJ databases">
        <title>Arthrobacter sp. nov., an bacterium isolated from biocrust in Mu Us Desert.</title>
        <authorList>
            <person name="Lixiong L."/>
        </authorList>
    </citation>
    <scope>NUCLEOTIDE SEQUENCE [LARGE SCALE GENOMIC DNA]</scope>
    <source>
        <strain evidence="2 3">SLN-3</strain>
    </source>
</reference>
<gene>
    <name evidence="2" type="ORF">E2F48_04790</name>
</gene>
<dbReference type="Gene3D" id="1.25.40.10">
    <property type="entry name" value="Tetratricopeptide repeat domain"/>
    <property type="match status" value="1"/>
</dbReference>
<dbReference type="EMBL" id="SMTK01000002">
    <property type="protein sequence ID" value="TDK26513.1"/>
    <property type="molecule type" value="Genomic_DNA"/>
</dbReference>
<keyword evidence="3" id="KW-1185">Reference proteome</keyword>
<dbReference type="SUPFAM" id="SSF47413">
    <property type="entry name" value="lambda repressor-like DNA-binding domains"/>
    <property type="match status" value="1"/>
</dbReference>
<dbReference type="OrthoDB" id="3675359at2"/>
<dbReference type="InterPro" id="IPR001387">
    <property type="entry name" value="Cro/C1-type_HTH"/>
</dbReference>
<organism evidence="2 3">
    <name type="scientific">Arthrobacter crusticola</name>
    <dbReference type="NCBI Taxonomy" id="2547960"/>
    <lineage>
        <taxon>Bacteria</taxon>
        <taxon>Bacillati</taxon>
        <taxon>Actinomycetota</taxon>
        <taxon>Actinomycetes</taxon>
        <taxon>Micrococcales</taxon>
        <taxon>Micrococcaceae</taxon>
        <taxon>Arthrobacter</taxon>
    </lineage>
</organism>
<sequence length="407" mass="44016">MAFGDELRSARTAKKLTQSELGAGRYSASYVSLLESGQRQPSREMAWHFADLLQLDPQTVLGWIRTGPTDDGGALAAALQHAQNAWDLKDYALAASESEYVASLAREQSNSAIWWHFTNLQAEAYSALRRPDLAEETLTELLAHPLTDEWPELEATVLSALSVAKRATGALDEAITLARSAVAAASSLPDHSVTRLKCGFILVAALSVRGDYEEAWEEALPLTDLSTIPGMSSPTIGRAGWVVGNIAFRRGDVETGLAQHAIAAQHLTPHTDVGLWAHFNRASASVRLLAGVSDDAVEQCLANADLGFRIAGTDSERSELLLAWAHLNSLRGDLDAAYALIKQVNDPEDLEFESAGLMQRLLGQYHASVDAPVPARRHYLRAAKHYSDAGDPETASEVLNELLDTSL</sequence>
<dbReference type="PROSITE" id="PS50943">
    <property type="entry name" value="HTH_CROC1"/>
    <property type="match status" value="1"/>
</dbReference>
<dbReference type="GO" id="GO:0003677">
    <property type="term" value="F:DNA binding"/>
    <property type="evidence" value="ECO:0007669"/>
    <property type="project" value="InterPro"/>
</dbReference>
<evidence type="ECO:0000313" key="2">
    <source>
        <dbReference type="EMBL" id="TDK26513.1"/>
    </source>
</evidence>
<dbReference type="AlphaFoldDB" id="A0A4R5TZ49"/>
<dbReference type="Pfam" id="PF13560">
    <property type="entry name" value="HTH_31"/>
    <property type="match status" value="1"/>
</dbReference>
<dbReference type="InterPro" id="IPR011990">
    <property type="entry name" value="TPR-like_helical_dom_sf"/>
</dbReference>
<dbReference type="InterPro" id="IPR010982">
    <property type="entry name" value="Lambda_DNA-bd_dom_sf"/>
</dbReference>
<evidence type="ECO:0000313" key="3">
    <source>
        <dbReference type="Proteomes" id="UP000295411"/>
    </source>
</evidence>
<dbReference type="Proteomes" id="UP000295411">
    <property type="component" value="Unassembled WGS sequence"/>
</dbReference>
<dbReference type="SUPFAM" id="SSF48452">
    <property type="entry name" value="TPR-like"/>
    <property type="match status" value="1"/>
</dbReference>
<name>A0A4R5TZ49_9MICC</name>
<feature type="domain" description="HTH cro/C1-type" evidence="1">
    <location>
        <begin position="7"/>
        <end position="60"/>
    </location>
</feature>
<comment type="caution">
    <text evidence="2">The sequence shown here is derived from an EMBL/GenBank/DDBJ whole genome shotgun (WGS) entry which is preliminary data.</text>
</comment>
<dbReference type="RefSeq" id="WP_133402872.1">
    <property type="nucleotide sequence ID" value="NZ_SMTK01000002.1"/>
</dbReference>
<accession>A0A4R5TZ49</accession>
<evidence type="ECO:0000259" key="1">
    <source>
        <dbReference type="PROSITE" id="PS50943"/>
    </source>
</evidence>
<proteinExistence type="predicted"/>
<dbReference type="SMART" id="SM00530">
    <property type="entry name" value="HTH_XRE"/>
    <property type="match status" value="1"/>
</dbReference>